<dbReference type="OMA" id="HIARSTW"/>
<feature type="non-terminal residue" evidence="1">
    <location>
        <position position="72"/>
    </location>
</feature>
<dbReference type="EMBL" id="MCGN01000003">
    <property type="protein sequence ID" value="ORY99340.1"/>
    <property type="molecule type" value="Genomic_DNA"/>
</dbReference>
<gene>
    <name evidence="1" type="ORF">BCR43DRAFT_415491</name>
</gene>
<sequence length="72" mass="8148">SASAWSALWRTPMPHIARSTWYRLLHLHVSCAALLHRIMPDKVTSPICRICQVASESPDDMILTCPTKQSLF</sequence>
<dbReference type="InParanoid" id="A0A1X2HJR8"/>
<dbReference type="STRING" id="13706.A0A1X2HJR8"/>
<evidence type="ECO:0008006" key="3">
    <source>
        <dbReference type="Google" id="ProtNLM"/>
    </source>
</evidence>
<reference evidence="1 2" key="1">
    <citation type="submission" date="2016-07" db="EMBL/GenBank/DDBJ databases">
        <title>Pervasive Adenine N6-methylation of Active Genes in Fungi.</title>
        <authorList>
            <consortium name="DOE Joint Genome Institute"/>
            <person name="Mondo S.J."/>
            <person name="Dannebaum R.O."/>
            <person name="Kuo R.C."/>
            <person name="Labutti K."/>
            <person name="Haridas S."/>
            <person name="Kuo A."/>
            <person name="Salamov A."/>
            <person name="Ahrendt S.R."/>
            <person name="Lipzen A."/>
            <person name="Sullivan W."/>
            <person name="Andreopoulos W.B."/>
            <person name="Clum A."/>
            <person name="Lindquist E."/>
            <person name="Daum C."/>
            <person name="Ramamoorthy G.K."/>
            <person name="Gryganskyi A."/>
            <person name="Culley D."/>
            <person name="Magnuson J.K."/>
            <person name="James T.Y."/>
            <person name="O'Malley M.A."/>
            <person name="Stajich J.E."/>
            <person name="Spatafora J.W."/>
            <person name="Visel A."/>
            <person name="Grigoriev I.V."/>
        </authorList>
    </citation>
    <scope>NUCLEOTIDE SEQUENCE [LARGE SCALE GENOMIC DNA]</scope>
    <source>
        <strain evidence="1 2">NRRL 2496</strain>
    </source>
</reference>
<accession>A0A1X2HJR8</accession>
<evidence type="ECO:0000313" key="1">
    <source>
        <dbReference type="EMBL" id="ORY99340.1"/>
    </source>
</evidence>
<protein>
    <recommendedName>
        <fullName evidence="3">Reverse transcriptase zinc-binding domain-containing protein</fullName>
    </recommendedName>
</protein>
<comment type="caution">
    <text evidence="1">The sequence shown here is derived from an EMBL/GenBank/DDBJ whole genome shotgun (WGS) entry which is preliminary data.</text>
</comment>
<dbReference type="Proteomes" id="UP000242180">
    <property type="component" value="Unassembled WGS sequence"/>
</dbReference>
<evidence type="ECO:0000313" key="2">
    <source>
        <dbReference type="Proteomes" id="UP000242180"/>
    </source>
</evidence>
<organism evidence="1 2">
    <name type="scientific">Syncephalastrum racemosum</name>
    <name type="common">Filamentous fungus</name>
    <dbReference type="NCBI Taxonomy" id="13706"/>
    <lineage>
        <taxon>Eukaryota</taxon>
        <taxon>Fungi</taxon>
        <taxon>Fungi incertae sedis</taxon>
        <taxon>Mucoromycota</taxon>
        <taxon>Mucoromycotina</taxon>
        <taxon>Mucoromycetes</taxon>
        <taxon>Mucorales</taxon>
        <taxon>Syncephalastraceae</taxon>
        <taxon>Syncephalastrum</taxon>
    </lineage>
</organism>
<dbReference type="AlphaFoldDB" id="A0A1X2HJR8"/>
<dbReference type="OrthoDB" id="2282817at2759"/>
<feature type="non-terminal residue" evidence="1">
    <location>
        <position position="1"/>
    </location>
</feature>
<proteinExistence type="predicted"/>
<keyword evidence="2" id="KW-1185">Reference proteome</keyword>
<name>A0A1X2HJR8_SYNRA</name>